<reference evidence="1" key="1">
    <citation type="submission" date="2019-06" db="EMBL/GenBank/DDBJ databases">
        <title>Complete genome sequence of Methylogaea oryzae strain JCM16910.</title>
        <authorList>
            <person name="Asakawa S."/>
        </authorList>
    </citation>
    <scope>NUCLEOTIDE SEQUENCE</scope>
    <source>
        <strain evidence="1">E10</strain>
    </source>
</reference>
<dbReference type="RefSeq" id="WP_221047266.1">
    <property type="nucleotide sequence ID" value="NZ_AP019782.1"/>
</dbReference>
<proteinExistence type="predicted"/>
<dbReference type="AlphaFoldDB" id="A0A8D4VTB9"/>
<organism evidence="1 2">
    <name type="scientific">Methylogaea oryzae</name>
    <dbReference type="NCBI Taxonomy" id="1295382"/>
    <lineage>
        <taxon>Bacteria</taxon>
        <taxon>Pseudomonadati</taxon>
        <taxon>Pseudomonadota</taxon>
        <taxon>Gammaproteobacteria</taxon>
        <taxon>Methylococcales</taxon>
        <taxon>Methylococcaceae</taxon>
        <taxon>Methylogaea</taxon>
    </lineage>
</organism>
<evidence type="ECO:0000313" key="2">
    <source>
        <dbReference type="Proteomes" id="UP000824988"/>
    </source>
</evidence>
<evidence type="ECO:0000313" key="1">
    <source>
        <dbReference type="EMBL" id="BBL71935.1"/>
    </source>
</evidence>
<dbReference type="Proteomes" id="UP000824988">
    <property type="component" value="Chromosome"/>
</dbReference>
<dbReference type="KEGG" id="moz:MoryE10_25410"/>
<sequence length="136" mass="15034">MKVLYAIMAVLAVIYILPVVTGGDREVSGGSRKSAYKSAVKVKKHLAPEERMVFDFAFGILEEIKTAEGGEKAFLDAVGGLKPEEVIELAKKEVNAKIAARDGKFAQYQSWDDMLNKLTSTNKKLRSIEDRQQGSR</sequence>
<accession>A0A8D4VTB9</accession>
<protein>
    <submittedName>
        <fullName evidence="1">Uncharacterized protein</fullName>
    </submittedName>
</protein>
<gene>
    <name evidence="1" type="ORF">MoryE10_25410</name>
</gene>
<dbReference type="EMBL" id="AP019782">
    <property type="protein sequence ID" value="BBL71935.1"/>
    <property type="molecule type" value="Genomic_DNA"/>
</dbReference>
<keyword evidence="2" id="KW-1185">Reference proteome</keyword>
<name>A0A8D4VTB9_9GAMM</name>